<dbReference type="PANTHER" id="PTHR48043">
    <property type="entry name" value="EG:EG0003.4 PROTEIN-RELATED"/>
    <property type="match status" value="1"/>
</dbReference>
<evidence type="ECO:0000256" key="2">
    <source>
        <dbReference type="ARBA" id="ARBA00022679"/>
    </source>
</evidence>
<dbReference type="CDD" id="cd03784">
    <property type="entry name" value="GT1_Gtf-like"/>
    <property type="match status" value="1"/>
</dbReference>
<organism evidence="4 5">
    <name type="scientific">Zasmidium cellare ATCC 36951</name>
    <dbReference type="NCBI Taxonomy" id="1080233"/>
    <lineage>
        <taxon>Eukaryota</taxon>
        <taxon>Fungi</taxon>
        <taxon>Dikarya</taxon>
        <taxon>Ascomycota</taxon>
        <taxon>Pezizomycotina</taxon>
        <taxon>Dothideomycetes</taxon>
        <taxon>Dothideomycetidae</taxon>
        <taxon>Mycosphaerellales</taxon>
        <taxon>Mycosphaerellaceae</taxon>
        <taxon>Zasmidium</taxon>
    </lineage>
</organism>
<dbReference type="Proteomes" id="UP000799537">
    <property type="component" value="Unassembled WGS sequence"/>
</dbReference>
<dbReference type="AlphaFoldDB" id="A0A6A6D5P7"/>
<evidence type="ECO:0000256" key="3">
    <source>
        <dbReference type="SAM" id="Phobius"/>
    </source>
</evidence>
<keyword evidence="5" id="KW-1185">Reference proteome</keyword>
<keyword evidence="3" id="KW-0472">Membrane</keyword>
<dbReference type="EMBL" id="ML993579">
    <property type="protein sequence ID" value="KAF2173690.1"/>
    <property type="molecule type" value="Genomic_DNA"/>
</dbReference>
<keyword evidence="2 4" id="KW-0808">Transferase</keyword>
<dbReference type="Gene3D" id="3.40.50.2000">
    <property type="entry name" value="Glycogen Phosphorylase B"/>
    <property type="match status" value="2"/>
</dbReference>
<dbReference type="SUPFAM" id="SSF53756">
    <property type="entry name" value="UDP-Glycosyltransferase/glycogen phosphorylase"/>
    <property type="match status" value="1"/>
</dbReference>
<dbReference type="OrthoDB" id="5835829at2759"/>
<accession>A0A6A6D5P7</accession>
<name>A0A6A6D5P7_ZASCE</name>
<evidence type="ECO:0000313" key="5">
    <source>
        <dbReference type="Proteomes" id="UP000799537"/>
    </source>
</evidence>
<keyword evidence="3" id="KW-0812">Transmembrane</keyword>
<feature type="transmembrane region" description="Helical" evidence="3">
    <location>
        <begin position="485"/>
        <end position="502"/>
    </location>
</feature>
<evidence type="ECO:0000256" key="1">
    <source>
        <dbReference type="ARBA" id="ARBA00022676"/>
    </source>
</evidence>
<reference evidence="4" key="1">
    <citation type="journal article" date="2020" name="Stud. Mycol.">
        <title>101 Dothideomycetes genomes: a test case for predicting lifestyles and emergence of pathogens.</title>
        <authorList>
            <person name="Haridas S."/>
            <person name="Albert R."/>
            <person name="Binder M."/>
            <person name="Bloem J."/>
            <person name="Labutti K."/>
            <person name="Salamov A."/>
            <person name="Andreopoulos B."/>
            <person name="Baker S."/>
            <person name="Barry K."/>
            <person name="Bills G."/>
            <person name="Bluhm B."/>
            <person name="Cannon C."/>
            <person name="Castanera R."/>
            <person name="Culley D."/>
            <person name="Daum C."/>
            <person name="Ezra D."/>
            <person name="Gonzalez J."/>
            <person name="Henrissat B."/>
            <person name="Kuo A."/>
            <person name="Liang C."/>
            <person name="Lipzen A."/>
            <person name="Lutzoni F."/>
            <person name="Magnuson J."/>
            <person name="Mondo S."/>
            <person name="Nolan M."/>
            <person name="Ohm R."/>
            <person name="Pangilinan J."/>
            <person name="Park H.-J."/>
            <person name="Ramirez L."/>
            <person name="Alfaro M."/>
            <person name="Sun H."/>
            <person name="Tritt A."/>
            <person name="Yoshinaga Y."/>
            <person name="Zwiers L.-H."/>
            <person name="Turgeon B."/>
            <person name="Goodwin S."/>
            <person name="Spatafora J."/>
            <person name="Crous P."/>
            <person name="Grigoriev I."/>
        </authorList>
    </citation>
    <scope>NUCLEOTIDE SEQUENCE</scope>
    <source>
        <strain evidence="4">ATCC 36951</strain>
    </source>
</reference>
<keyword evidence="3" id="KW-1133">Transmembrane helix</keyword>
<proteinExistence type="predicted"/>
<dbReference type="GeneID" id="54556698"/>
<dbReference type="GO" id="GO:0008194">
    <property type="term" value="F:UDP-glycosyltransferase activity"/>
    <property type="evidence" value="ECO:0007669"/>
    <property type="project" value="InterPro"/>
</dbReference>
<dbReference type="InterPro" id="IPR002213">
    <property type="entry name" value="UDP_glucos_trans"/>
</dbReference>
<keyword evidence="1" id="KW-0328">Glycosyltransferase</keyword>
<dbReference type="PANTHER" id="PTHR48043:SF145">
    <property type="entry name" value="FI06409P-RELATED"/>
    <property type="match status" value="1"/>
</dbReference>
<protein>
    <submittedName>
        <fullName evidence="4">Glycosyltransferase family 1 protein</fullName>
    </submittedName>
</protein>
<dbReference type="RefSeq" id="XP_033674579.1">
    <property type="nucleotide sequence ID" value="XM_033803426.1"/>
</dbReference>
<dbReference type="InterPro" id="IPR050271">
    <property type="entry name" value="UDP-glycosyltransferase"/>
</dbReference>
<sequence length="506" mass="56954">MLKLTTYSCSAPILEICRILHSRGHTIHFACLEGWQKLADPYPFISQVHVVGRDLTPEEDRELYQTFEASGIATHKQRVAGFRGLSLFAKWWPEVFRNVRALCEANRPDFVFADGLDDACVDVARELQLPLASMFPQMHPAVAPAAYIPGLPGYQDKHLTSEHASLVDRMREEILRLQMYHAATDHFAQHAAMRREAGVVAKSANRTAKPDHVHFVHSFFGLETPKDLPPLVRLVGPVLSDSFPPIPAHSALAKFLDRFEDGKVMYVAFGTHVNTNADRFNRLLKGIRGAINAGFIDAVIWATKNIDSTIEEDWLFQDTWIPQRAVLDHPSVCLFLSHCGGSSTMEAVFHGVPVIAMGMYGDQFGHAKRLESAGVAIRLEKNIFTAEELEHAIGTIVTDVQGSFARNVLRLRRIAHANAERKYLAAQTIEEVMYDHELRFESSHSKSEGIQNKIKVTAGRQLRPPHLETADARIPSWMKRTNLDLWLLFPLFLPYLMLTSLLRGNK</sequence>
<dbReference type="Pfam" id="PF00201">
    <property type="entry name" value="UDPGT"/>
    <property type="match status" value="1"/>
</dbReference>
<evidence type="ECO:0000313" key="4">
    <source>
        <dbReference type="EMBL" id="KAF2173690.1"/>
    </source>
</evidence>
<gene>
    <name evidence="4" type="ORF">M409DRAFT_15965</name>
</gene>